<organism evidence="3 4">
    <name type="scientific">Clunio marinus</name>
    <dbReference type="NCBI Taxonomy" id="568069"/>
    <lineage>
        <taxon>Eukaryota</taxon>
        <taxon>Metazoa</taxon>
        <taxon>Ecdysozoa</taxon>
        <taxon>Arthropoda</taxon>
        <taxon>Hexapoda</taxon>
        <taxon>Insecta</taxon>
        <taxon>Pterygota</taxon>
        <taxon>Neoptera</taxon>
        <taxon>Endopterygota</taxon>
        <taxon>Diptera</taxon>
        <taxon>Nematocera</taxon>
        <taxon>Chironomoidea</taxon>
        <taxon>Chironomidae</taxon>
        <taxon>Clunio</taxon>
    </lineage>
</organism>
<keyword evidence="1" id="KW-0812">Transmembrane</keyword>
<feature type="transmembrane region" description="Helical" evidence="1">
    <location>
        <begin position="52"/>
        <end position="71"/>
    </location>
</feature>
<name>A0A1J1HPA5_9DIPT</name>
<dbReference type="STRING" id="568069.A0A1J1HPA5"/>
<feature type="domain" description="ER-bound oxygenase mpaB/mpaB'/Rubber oxygenase catalytic" evidence="2">
    <location>
        <begin position="74"/>
        <end position="201"/>
    </location>
</feature>
<dbReference type="PANTHER" id="PTHR37159">
    <property type="entry name" value="GH11867P"/>
    <property type="match status" value="1"/>
</dbReference>
<accession>A0A1J1HPA5</accession>
<dbReference type="InterPro" id="IPR018713">
    <property type="entry name" value="MPAB/Lcp_cat_dom"/>
</dbReference>
<keyword evidence="1" id="KW-0472">Membrane</keyword>
<dbReference type="EMBL" id="CVRI01000015">
    <property type="protein sequence ID" value="CRK89888.1"/>
    <property type="molecule type" value="Genomic_DNA"/>
</dbReference>
<evidence type="ECO:0000256" key="1">
    <source>
        <dbReference type="SAM" id="Phobius"/>
    </source>
</evidence>
<protein>
    <submittedName>
        <fullName evidence="3">CLUMA_CG003620, isoform A</fullName>
    </submittedName>
</protein>
<dbReference type="Pfam" id="PF09995">
    <property type="entry name" value="MPAB_Lcp_cat"/>
    <property type="match status" value="1"/>
</dbReference>
<dbReference type="Proteomes" id="UP000183832">
    <property type="component" value="Unassembled WGS sequence"/>
</dbReference>
<gene>
    <name evidence="3" type="ORF">CLUMA_CG003620</name>
</gene>
<dbReference type="GO" id="GO:0016491">
    <property type="term" value="F:oxidoreductase activity"/>
    <property type="evidence" value="ECO:0007669"/>
    <property type="project" value="InterPro"/>
</dbReference>
<keyword evidence="4" id="KW-1185">Reference proteome</keyword>
<keyword evidence="1" id="KW-1133">Transmembrane helix</keyword>
<sequence>MSYTKLMLSKGSTTPCDDDSNFVMELPEWADERKIKMGQRFFSLNFNAMNRTFSAGLIAIFAIPTILKILITTNQSSTKAKAYRRYKANGMHTQLTYQHPIEPGTKAWKSLTTIRKMHAIMTRRTSNAGNGIISQKDMSATLFVYMGFPLLFPERFGIVGSREQFEAFNHFWRLIGYMLGIKDEFNCCEETLEGTRNRLEAIRKDLLLPSLEFPSNEFESYTKTAVEGMWYFNPLDNNYKVLMFIVKRALKVPGYFYFWSENDGHVEKNKEIFADLSLWERIRIFSDIIIYEHFSKFVVFRWIFNFIRFAFGILDIFPFLAIYEFGRQIAYVEILKSR</sequence>
<reference evidence="3 4" key="1">
    <citation type="submission" date="2015-04" db="EMBL/GenBank/DDBJ databases">
        <authorList>
            <person name="Syromyatnikov M.Y."/>
            <person name="Popov V.N."/>
        </authorList>
    </citation>
    <scope>NUCLEOTIDE SEQUENCE [LARGE SCALE GENOMIC DNA]</scope>
</reference>
<dbReference type="PANTHER" id="PTHR37159:SF1">
    <property type="entry name" value="GH11867P"/>
    <property type="match status" value="1"/>
</dbReference>
<dbReference type="AlphaFoldDB" id="A0A1J1HPA5"/>
<evidence type="ECO:0000313" key="4">
    <source>
        <dbReference type="Proteomes" id="UP000183832"/>
    </source>
</evidence>
<feature type="transmembrane region" description="Helical" evidence="1">
    <location>
        <begin position="302"/>
        <end position="323"/>
    </location>
</feature>
<dbReference type="OrthoDB" id="6361347at2759"/>
<evidence type="ECO:0000259" key="2">
    <source>
        <dbReference type="Pfam" id="PF09995"/>
    </source>
</evidence>
<proteinExistence type="predicted"/>
<evidence type="ECO:0000313" key="3">
    <source>
        <dbReference type="EMBL" id="CRK89888.1"/>
    </source>
</evidence>